<reference evidence="6 7" key="1">
    <citation type="submission" date="2017-10" db="EMBL/GenBank/DDBJ databases">
        <title>A novel species of cold-tolerant Malassezia isolated from bats.</title>
        <authorList>
            <person name="Lorch J.M."/>
            <person name="Palmer J.M."/>
            <person name="Vanderwolf K.J."/>
            <person name="Schmidt K.Z."/>
            <person name="Verant M.L."/>
            <person name="Weller T.J."/>
            <person name="Blehert D.S."/>
        </authorList>
    </citation>
    <scope>NUCLEOTIDE SEQUENCE [LARGE SCALE GENOMIC DNA]</scope>
    <source>
        <strain evidence="6 7">NWHC:44797-103</strain>
    </source>
</reference>
<dbReference type="InterPro" id="IPR002189">
    <property type="entry name" value="CapZ_alpha"/>
</dbReference>
<evidence type="ECO:0000256" key="3">
    <source>
        <dbReference type="ARBA" id="ARBA00022467"/>
    </source>
</evidence>
<dbReference type="InterPro" id="IPR042276">
    <property type="entry name" value="CapZ_alpha/beta_2"/>
</dbReference>
<dbReference type="OrthoDB" id="340550at2759"/>
<feature type="region of interest" description="Disordered" evidence="5">
    <location>
        <begin position="155"/>
        <end position="229"/>
    </location>
</feature>
<dbReference type="Gene3D" id="3.90.1150.210">
    <property type="entry name" value="F-actin capping protein, beta subunit"/>
    <property type="match status" value="1"/>
</dbReference>
<dbReference type="InterPro" id="IPR037282">
    <property type="entry name" value="CapZ_alpha/beta"/>
</dbReference>
<keyword evidence="4" id="KW-0009">Actin-binding</keyword>
<protein>
    <recommendedName>
        <fullName evidence="2">F-actin-capping protein subunit alpha</fullName>
    </recommendedName>
</protein>
<dbReference type="InterPro" id="IPR042489">
    <property type="entry name" value="CapZ_alpha_1"/>
</dbReference>
<keyword evidence="7" id="KW-1185">Reference proteome</keyword>
<evidence type="ECO:0000256" key="2">
    <source>
        <dbReference type="ARBA" id="ARBA00014038"/>
    </source>
</evidence>
<dbReference type="GO" id="GO:0030479">
    <property type="term" value="C:actin cortical patch"/>
    <property type="evidence" value="ECO:0007669"/>
    <property type="project" value="TreeGrafter"/>
</dbReference>
<dbReference type="GeneID" id="80901290"/>
<dbReference type="GO" id="GO:0051016">
    <property type="term" value="P:barbed-end actin filament capping"/>
    <property type="evidence" value="ECO:0007669"/>
    <property type="project" value="InterPro"/>
</dbReference>
<evidence type="ECO:0000256" key="4">
    <source>
        <dbReference type="ARBA" id="ARBA00023203"/>
    </source>
</evidence>
<organism evidence="6 7">
    <name type="scientific">Malassezia vespertilionis</name>
    <dbReference type="NCBI Taxonomy" id="2020962"/>
    <lineage>
        <taxon>Eukaryota</taxon>
        <taxon>Fungi</taxon>
        <taxon>Dikarya</taxon>
        <taxon>Basidiomycota</taxon>
        <taxon>Ustilaginomycotina</taxon>
        <taxon>Malasseziomycetes</taxon>
        <taxon>Malasseziales</taxon>
        <taxon>Malasseziaceae</taxon>
        <taxon>Malassezia</taxon>
    </lineage>
</organism>
<evidence type="ECO:0000313" key="6">
    <source>
        <dbReference type="EMBL" id="PKI84597.1"/>
    </source>
</evidence>
<evidence type="ECO:0000313" key="7">
    <source>
        <dbReference type="Proteomes" id="UP000232875"/>
    </source>
</evidence>
<dbReference type="PANTHER" id="PTHR10653:SF0">
    <property type="entry name" value="F-ACTIN-CAPPING PROTEIN SUBUNIT ALPHA"/>
    <property type="match status" value="1"/>
</dbReference>
<sequence>MSAAKDSVAECLPMLLQAPPGQLKNVTYDLKNILLSTGANANLEEHMQPYLGQHHCAQLSVANIKRGDQSDDAIICDAAKIETPQGLRYVHPRMQVSFAYDYANDTVSDVQPLPAQHALETLRAAVDEQLRKYLYNHFHNGVSSVFVPTASAVEKEIEAPQDGRSTKKTESEEGSTEHEHETDPAESANESEKQGAEISEPAKASETAQEETVDKAQAEAPDSGTISLDTETVTLEQDVARSLLTLHVVGNKYNLRNYWSGRWRSTYVYDTTTHTFLEAKIELLCHYFENGNVQMHTKVQALPTYTAPSTDPAALASAIVSAIERYEQAYQTSLFDTTDELRERAFKLLRRTLPITRQKIDWEKAVSYKLGSELANKP</sequence>
<dbReference type="SUPFAM" id="SSF90096">
    <property type="entry name" value="Subunits of heterodimeric actin filament capping protein Capz"/>
    <property type="match status" value="1"/>
</dbReference>
<dbReference type="InterPro" id="IPR017865">
    <property type="entry name" value="F-actin_cap_asu_CS"/>
</dbReference>
<dbReference type="AlphaFoldDB" id="A0A2N1JDH1"/>
<dbReference type="PRINTS" id="PR00191">
    <property type="entry name" value="FACTINCAPA"/>
</dbReference>
<feature type="compositionally biased region" description="Basic and acidic residues" evidence="5">
    <location>
        <begin position="164"/>
        <end position="183"/>
    </location>
</feature>
<accession>A0A2N1JDH1</accession>
<dbReference type="Proteomes" id="UP000232875">
    <property type="component" value="Unassembled WGS sequence"/>
</dbReference>
<keyword evidence="3" id="KW-0117">Actin capping</keyword>
<dbReference type="PROSITE" id="PS00749">
    <property type="entry name" value="F_ACTIN_CAPPING_A_2"/>
    <property type="match status" value="1"/>
</dbReference>
<dbReference type="Pfam" id="PF01267">
    <property type="entry name" value="F-actin_cap_A"/>
    <property type="match status" value="1"/>
</dbReference>
<dbReference type="RefSeq" id="XP_056062599.1">
    <property type="nucleotide sequence ID" value="XM_056206624.1"/>
</dbReference>
<dbReference type="GO" id="GO:0008290">
    <property type="term" value="C:F-actin capping protein complex"/>
    <property type="evidence" value="ECO:0007669"/>
    <property type="project" value="InterPro"/>
</dbReference>
<evidence type="ECO:0000256" key="5">
    <source>
        <dbReference type="SAM" id="MobiDB-lite"/>
    </source>
</evidence>
<dbReference type="EMBL" id="KZ454989">
    <property type="protein sequence ID" value="PKI84597.1"/>
    <property type="molecule type" value="Genomic_DNA"/>
</dbReference>
<evidence type="ECO:0000256" key="1">
    <source>
        <dbReference type="ARBA" id="ARBA00010479"/>
    </source>
</evidence>
<name>A0A2N1JDH1_9BASI</name>
<dbReference type="Gene3D" id="3.30.1140.60">
    <property type="entry name" value="F-actin capping protein, alpha subunit"/>
    <property type="match status" value="1"/>
</dbReference>
<gene>
    <name evidence="6" type="primary">CAP1</name>
    <name evidence="6" type="ORF">MVES_001682</name>
</gene>
<dbReference type="PANTHER" id="PTHR10653">
    <property type="entry name" value="F-ACTIN-CAPPING PROTEIN SUBUNIT ALPHA"/>
    <property type="match status" value="1"/>
</dbReference>
<proteinExistence type="inferred from homology"/>
<dbReference type="GO" id="GO:0030036">
    <property type="term" value="P:actin cytoskeleton organization"/>
    <property type="evidence" value="ECO:0007669"/>
    <property type="project" value="TreeGrafter"/>
</dbReference>
<dbReference type="STRING" id="2020962.A0A2N1JDH1"/>
<comment type="similarity">
    <text evidence="1">Belongs to the F-actin-capping protein alpha subunit family.</text>
</comment>
<dbReference type="GO" id="GO:0051015">
    <property type="term" value="F:actin filament binding"/>
    <property type="evidence" value="ECO:0007669"/>
    <property type="project" value="TreeGrafter"/>
</dbReference>